<comment type="caution">
    <text evidence="1">The sequence shown here is derived from an EMBL/GenBank/DDBJ whole genome shotgun (WGS) entry which is preliminary data.</text>
</comment>
<dbReference type="RefSeq" id="WP_344547385.1">
    <property type="nucleotide sequence ID" value="NZ_BAAATD010000013.1"/>
</dbReference>
<protein>
    <submittedName>
        <fullName evidence="1">Uncharacterized protein</fullName>
    </submittedName>
</protein>
<sequence length="203" mass="22318">MSSFNAHHYAMAKARYGNRQHLEAHEREISPRDLRSGMLIRDRISEASWQVGVIPILKRVITGFEPGHYAPDGDGGRVWVPEQDDPSKMIGRPGGRYSTEIIAGPQSVVIGGRSEVTTTAQLHVVFVDADVITRKVPCVGGFVPLGRRRTLDTAGLGAKFRRMNGRLVGGCPTCGRTTALNARGSTYPHKRQIHEITPRWPSA</sequence>
<reference evidence="1 2" key="1">
    <citation type="journal article" date="2019" name="Int. J. Syst. Evol. Microbiol.">
        <title>The Global Catalogue of Microorganisms (GCM) 10K type strain sequencing project: providing services to taxonomists for standard genome sequencing and annotation.</title>
        <authorList>
            <consortium name="The Broad Institute Genomics Platform"/>
            <consortium name="The Broad Institute Genome Sequencing Center for Infectious Disease"/>
            <person name="Wu L."/>
            <person name="Ma J."/>
        </authorList>
    </citation>
    <scope>NUCLEOTIDE SEQUENCE [LARGE SCALE GENOMIC DNA]</scope>
    <source>
        <strain evidence="1 2">JCM 6833</strain>
    </source>
</reference>
<dbReference type="Proteomes" id="UP001501509">
    <property type="component" value="Unassembled WGS sequence"/>
</dbReference>
<evidence type="ECO:0000313" key="2">
    <source>
        <dbReference type="Proteomes" id="UP001501509"/>
    </source>
</evidence>
<dbReference type="EMBL" id="BAAATD010000013">
    <property type="protein sequence ID" value="GAA2627991.1"/>
    <property type="molecule type" value="Genomic_DNA"/>
</dbReference>
<proteinExistence type="predicted"/>
<organism evidence="1 2">
    <name type="scientific">Actinomadura fulvescens</name>
    <dbReference type="NCBI Taxonomy" id="46160"/>
    <lineage>
        <taxon>Bacteria</taxon>
        <taxon>Bacillati</taxon>
        <taxon>Actinomycetota</taxon>
        <taxon>Actinomycetes</taxon>
        <taxon>Streptosporangiales</taxon>
        <taxon>Thermomonosporaceae</taxon>
        <taxon>Actinomadura</taxon>
    </lineage>
</organism>
<gene>
    <name evidence="1" type="ORF">GCM10010411_76540</name>
</gene>
<name>A0ABN3QJF7_9ACTN</name>
<accession>A0ABN3QJF7</accession>
<keyword evidence="2" id="KW-1185">Reference proteome</keyword>
<evidence type="ECO:0000313" key="1">
    <source>
        <dbReference type="EMBL" id="GAA2627991.1"/>
    </source>
</evidence>